<comment type="catalytic activity">
    <reaction evidence="7">
        <text>L-threonyl-[protein] + ATP = O-phospho-L-threonyl-[protein] + ADP + H(+)</text>
        <dbReference type="Rhea" id="RHEA:46608"/>
        <dbReference type="Rhea" id="RHEA-COMP:11060"/>
        <dbReference type="Rhea" id="RHEA-COMP:11605"/>
        <dbReference type="ChEBI" id="CHEBI:15378"/>
        <dbReference type="ChEBI" id="CHEBI:30013"/>
        <dbReference type="ChEBI" id="CHEBI:30616"/>
        <dbReference type="ChEBI" id="CHEBI:61977"/>
        <dbReference type="ChEBI" id="CHEBI:456216"/>
        <dbReference type="EC" id="2.7.11.1"/>
    </reaction>
</comment>
<feature type="compositionally biased region" description="Acidic residues" evidence="9">
    <location>
        <begin position="328"/>
        <end position="342"/>
    </location>
</feature>
<comment type="similarity">
    <text evidence="1">Belongs to the protein kinase superfamily. STE Ser/Thr protein kinase family. STE20 subfamily.</text>
</comment>
<evidence type="ECO:0000256" key="5">
    <source>
        <dbReference type="ARBA" id="ARBA00022777"/>
    </source>
</evidence>
<dbReference type="InterPro" id="IPR011009">
    <property type="entry name" value="Kinase-like_dom_sf"/>
</dbReference>
<dbReference type="PROSITE" id="PS50011">
    <property type="entry name" value="PROTEIN_KINASE_DOM"/>
    <property type="match status" value="1"/>
</dbReference>
<protein>
    <submittedName>
        <fullName evidence="11">Serine/threonine-protein kinase 4</fullName>
    </submittedName>
</protein>
<evidence type="ECO:0000313" key="11">
    <source>
        <dbReference type="EMBL" id="KAK8894116.1"/>
    </source>
</evidence>
<evidence type="ECO:0000256" key="8">
    <source>
        <dbReference type="ARBA" id="ARBA00048679"/>
    </source>
</evidence>
<dbReference type="EMBL" id="JAPFFF010000003">
    <property type="protein sequence ID" value="KAK8894116.1"/>
    <property type="molecule type" value="Genomic_DNA"/>
</dbReference>
<keyword evidence="6" id="KW-0067">ATP-binding</keyword>
<keyword evidence="12" id="KW-1185">Reference proteome</keyword>
<accession>A0ABR2KSX8</accession>
<proteinExistence type="inferred from homology"/>
<evidence type="ECO:0000256" key="4">
    <source>
        <dbReference type="ARBA" id="ARBA00022741"/>
    </source>
</evidence>
<evidence type="ECO:0000256" key="9">
    <source>
        <dbReference type="SAM" id="MobiDB-lite"/>
    </source>
</evidence>
<keyword evidence="4" id="KW-0547">Nucleotide-binding</keyword>
<gene>
    <name evidence="11" type="ORF">M9Y10_022548</name>
</gene>
<keyword evidence="2" id="KW-0723">Serine/threonine-protein kinase</keyword>
<dbReference type="SMART" id="SM00220">
    <property type="entry name" value="S_TKc"/>
    <property type="match status" value="1"/>
</dbReference>
<dbReference type="InterPro" id="IPR008271">
    <property type="entry name" value="Ser/Thr_kinase_AS"/>
</dbReference>
<dbReference type="Gene3D" id="1.10.510.10">
    <property type="entry name" value="Transferase(Phosphotransferase) domain 1"/>
    <property type="match status" value="1"/>
</dbReference>
<feature type="region of interest" description="Disordered" evidence="9">
    <location>
        <begin position="315"/>
        <end position="342"/>
    </location>
</feature>
<evidence type="ECO:0000256" key="2">
    <source>
        <dbReference type="ARBA" id="ARBA00022527"/>
    </source>
</evidence>
<comment type="caution">
    <text evidence="11">The sequence shown here is derived from an EMBL/GenBank/DDBJ whole genome shotgun (WGS) entry which is preliminary data.</text>
</comment>
<comment type="catalytic activity">
    <reaction evidence="8">
        <text>L-seryl-[protein] + ATP = O-phospho-L-seryl-[protein] + ADP + H(+)</text>
        <dbReference type="Rhea" id="RHEA:17989"/>
        <dbReference type="Rhea" id="RHEA-COMP:9863"/>
        <dbReference type="Rhea" id="RHEA-COMP:11604"/>
        <dbReference type="ChEBI" id="CHEBI:15378"/>
        <dbReference type="ChEBI" id="CHEBI:29999"/>
        <dbReference type="ChEBI" id="CHEBI:30616"/>
        <dbReference type="ChEBI" id="CHEBI:83421"/>
        <dbReference type="ChEBI" id="CHEBI:456216"/>
        <dbReference type="EC" id="2.7.11.1"/>
    </reaction>
</comment>
<evidence type="ECO:0000259" key="10">
    <source>
        <dbReference type="PROSITE" id="PS50011"/>
    </source>
</evidence>
<dbReference type="PROSITE" id="PS00108">
    <property type="entry name" value="PROTEIN_KINASE_ST"/>
    <property type="match status" value="1"/>
</dbReference>
<name>A0ABR2KSX8_9EUKA</name>
<dbReference type="Proteomes" id="UP001470230">
    <property type="component" value="Unassembled WGS sequence"/>
</dbReference>
<dbReference type="PANTHER" id="PTHR48012">
    <property type="entry name" value="STERILE20-LIKE KINASE, ISOFORM B-RELATED"/>
    <property type="match status" value="1"/>
</dbReference>
<keyword evidence="5 11" id="KW-0418">Kinase</keyword>
<dbReference type="Pfam" id="PF00069">
    <property type="entry name" value="Pkinase"/>
    <property type="match status" value="1"/>
</dbReference>
<dbReference type="InterPro" id="IPR050629">
    <property type="entry name" value="STE20/SPS1-PAK"/>
</dbReference>
<keyword evidence="3" id="KW-0808">Transferase</keyword>
<evidence type="ECO:0000256" key="7">
    <source>
        <dbReference type="ARBA" id="ARBA00047899"/>
    </source>
</evidence>
<reference evidence="11 12" key="1">
    <citation type="submission" date="2024-04" db="EMBL/GenBank/DDBJ databases">
        <title>Tritrichomonas musculus Genome.</title>
        <authorList>
            <person name="Alves-Ferreira E."/>
            <person name="Grigg M."/>
            <person name="Lorenzi H."/>
            <person name="Galac M."/>
        </authorList>
    </citation>
    <scope>NUCLEOTIDE SEQUENCE [LARGE SCALE GENOMIC DNA]</scope>
    <source>
        <strain evidence="11 12">EAF2021</strain>
    </source>
</reference>
<evidence type="ECO:0000313" key="12">
    <source>
        <dbReference type="Proteomes" id="UP001470230"/>
    </source>
</evidence>
<organism evidence="11 12">
    <name type="scientific">Tritrichomonas musculus</name>
    <dbReference type="NCBI Taxonomy" id="1915356"/>
    <lineage>
        <taxon>Eukaryota</taxon>
        <taxon>Metamonada</taxon>
        <taxon>Parabasalia</taxon>
        <taxon>Tritrichomonadida</taxon>
        <taxon>Tritrichomonadidae</taxon>
        <taxon>Tritrichomonas</taxon>
    </lineage>
</organism>
<dbReference type="PANTHER" id="PTHR48012:SF10">
    <property type="entry name" value="FI20177P1"/>
    <property type="match status" value="1"/>
</dbReference>
<evidence type="ECO:0000256" key="1">
    <source>
        <dbReference type="ARBA" id="ARBA00008874"/>
    </source>
</evidence>
<evidence type="ECO:0000256" key="6">
    <source>
        <dbReference type="ARBA" id="ARBA00022840"/>
    </source>
</evidence>
<dbReference type="SUPFAM" id="SSF56112">
    <property type="entry name" value="Protein kinase-like (PK-like)"/>
    <property type="match status" value="1"/>
</dbReference>
<evidence type="ECO:0000256" key="3">
    <source>
        <dbReference type="ARBA" id="ARBA00022679"/>
    </source>
</evidence>
<sequence>MNIPQASFLPNEELQKILNSHNLKLVQEINQTEYSQVFKVQTQTNQFAALKIMQVSIKGSGINVNQLMPLKIEDPYFVKYYDSFFVEPNFICYLMEYCEGGSAVNLMQILKRGLNEREINAIVLLTLKALQNIHSKGIIHNDIKAGNILFTPSGQLKIVDTYVANAVSLVNELDNHSLKSPPTWKAPEYLEENVVKGVSDVNKMHLGLSEKSDIWSLGITILEMFSEKPPNSEVDLSQLQILYCTTLKMPSAPKSSSILLQNFVKKLLVKQPSSRPDVFHILSDPFIKQITLDQAMDVIKDLSNQYIIFMKEKLSDESDENDKSSDSIEIEEDEESSSSEEN</sequence>
<feature type="compositionally biased region" description="Basic and acidic residues" evidence="9">
    <location>
        <begin position="315"/>
        <end position="326"/>
    </location>
</feature>
<feature type="domain" description="Protein kinase" evidence="10">
    <location>
        <begin position="23"/>
        <end position="287"/>
    </location>
</feature>
<dbReference type="GO" id="GO:0016301">
    <property type="term" value="F:kinase activity"/>
    <property type="evidence" value="ECO:0007669"/>
    <property type="project" value="UniProtKB-KW"/>
</dbReference>
<dbReference type="InterPro" id="IPR000719">
    <property type="entry name" value="Prot_kinase_dom"/>
</dbReference>